<evidence type="ECO:0000313" key="2">
    <source>
        <dbReference type="EMBL" id="CAD6493821.1"/>
    </source>
</evidence>
<dbReference type="GO" id="GO:0050308">
    <property type="term" value="F:sugar-phosphatase activity"/>
    <property type="evidence" value="ECO:0007669"/>
    <property type="project" value="TreeGrafter"/>
</dbReference>
<name>A0A811TBU5_9EURY</name>
<dbReference type="SFLD" id="SFLDS00003">
    <property type="entry name" value="Haloacid_Dehalogenase"/>
    <property type="match status" value="1"/>
</dbReference>
<dbReference type="SFLD" id="SFLDG01135">
    <property type="entry name" value="C1.5.6:_HAD__Beta-PGM__Phospha"/>
    <property type="match status" value="1"/>
</dbReference>
<dbReference type="Proteomes" id="UP000603056">
    <property type="component" value="Unassembled WGS sequence"/>
</dbReference>
<dbReference type="PRINTS" id="PR00413">
    <property type="entry name" value="HADHALOGNASE"/>
</dbReference>
<keyword evidence="2" id="KW-0378">Hydrolase</keyword>
<dbReference type="AlphaFoldDB" id="A0A811TBU5"/>
<organism evidence="2 3">
    <name type="scientific">Candidatus Argoarchaeum ethanivorans</name>
    <dbReference type="NCBI Taxonomy" id="2608793"/>
    <lineage>
        <taxon>Archaea</taxon>
        <taxon>Methanobacteriati</taxon>
        <taxon>Methanobacteriota</taxon>
        <taxon>Stenosarchaea group</taxon>
        <taxon>Methanomicrobia</taxon>
        <taxon>Methanosarcinales</taxon>
        <taxon>Methanosarcinales incertae sedis</taxon>
        <taxon>GOM Arc I cluster</taxon>
        <taxon>Candidatus Argoarchaeum</taxon>
    </lineage>
</organism>
<evidence type="ECO:0000256" key="1">
    <source>
        <dbReference type="ARBA" id="ARBA00007958"/>
    </source>
</evidence>
<comment type="similarity">
    <text evidence="1">Belongs to the HAD-like hydrolase superfamily.</text>
</comment>
<accession>A0A811TBU5</accession>
<dbReference type="EC" id="3.1.3.18" evidence="2"/>
<gene>
    <name evidence="2" type="primary">gph</name>
    <name evidence="2" type="ORF">FFODKBPE_00579</name>
</gene>
<dbReference type="Gene3D" id="3.40.50.1000">
    <property type="entry name" value="HAD superfamily/HAD-like"/>
    <property type="match status" value="1"/>
</dbReference>
<dbReference type="PANTHER" id="PTHR43481">
    <property type="entry name" value="FRUCTOSE-1-PHOSPHATE PHOSPHATASE"/>
    <property type="match status" value="1"/>
</dbReference>
<sequence>MTIKAVIFDMDGVLSDSMPAHATAWQKIFYEIGIHIDLIDVYLLEGSNHSGIIKIILDRNQRECSEEMISDLSSQKLKMFNSLYAPAIFDKMKTILSALKSNGFRLAVASGSNSSTVHGIINKCFGANTFEAVVTGDDVINCKPSPDAYLLAIDQLQLMPSECIVVENAPRGVAAAKRAGSFCIAITTTLDAQYLTCADIIVKDHHKLYWYLTEKLCLE</sequence>
<dbReference type="InterPro" id="IPR036412">
    <property type="entry name" value="HAD-like_sf"/>
</dbReference>
<dbReference type="InterPro" id="IPR006439">
    <property type="entry name" value="HAD-SF_hydro_IA"/>
</dbReference>
<dbReference type="EMBL" id="CAJHIP010000033">
    <property type="protein sequence ID" value="CAD6493821.1"/>
    <property type="molecule type" value="Genomic_DNA"/>
</dbReference>
<reference evidence="2" key="1">
    <citation type="submission" date="2020-10" db="EMBL/GenBank/DDBJ databases">
        <authorList>
            <person name="Hahn C.J."/>
            <person name="Laso-Perez R."/>
            <person name="Vulcano F."/>
            <person name="Vaziourakis K.-M."/>
            <person name="Stokke R."/>
            <person name="Steen I.H."/>
            <person name="Teske A."/>
            <person name="Boetius A."/>
            <person name="Liebeke M."/>
            <person name="Amann R."/>
            <person name="Knittel K."/>
        </authorList>
    </citation>
    <scope>NUCLEOTIDE SEQUENCE</scope>
    <source>
        <strain evidence="2">Gfbio:e3339647-f889-4370-9287-4fb5cb688e4c:AG394J04_GoMArc1</strain>
    </source>
</reference>
<proteinExistence type="inferred from homology"/>
<dbReference type="NCBIfam" id="TIGR01509">
    <property type="entry name" value="HAD-SF-IA-v3"/>
    <property type="match status" value="1"/>
</dbReference>
<dbReference type="SUPFAM" id="SSF56784">
    <property type="entry name" value="HAD-like"/>
    <property type="match status" value="1"/>
</dbReference>
<dbReference type="SFLD" id="SFLDG01129">
    <property type="entry name" value="C1.5:_HAD__Beta-PGM__Phosphata"/>
    <property type="match status" value="1"/>
</dbReference>
<dbReference type="InterPro" id="IPR023198">
    <property type="entry name" value="PGP-like_dom2"/>
</dbReference>
<comment type="caution">
    <text evidence="2">The sequence shown here is derived from an EMBL/GenBank/DDBJ whole genome shotgun (WGS) entry which is preliminary data.</text>
</comment>
<dbReference type="Gene3D" id="1.10.150.240">
    <property type="entry name" value="Putative phosphatase, domain 2"/>
    <property type="match status" value="1"/>
</dbReference>
<dbReference type="InterPro" id="IPR051806">
    <property type="entry name" value="HAD-like_SPP"/>
</dbReference>
<dbReference type="PANTHER" id="PTHR43481:SF4">
    <property type="entry name" value="GLYCEROL-1-PHOSPHATE PHOSPHOHYDROLASE 1-RELATED"/>
    <property type="match status" value="1"/>
</dbReference>
<evidence type="ECO:0000313" key="3">
    <source>
        <dbReference type="Proteomes" id="UP000603056"/>
    </source>
</evidence>
<dbReference type="Pfam" id="PF00702">
    <property type="entry name" value="Hydrolase"/>
    <property type="match status" value="1"/>
</dbReference>
<dbReference type="InterPro" id="IPR023214">
    <property type="entry name" value="HAD_sf"/>
</dbReference>
<protein>
    <submittedName>
        <fullName evidence="2">Phosphoglycolate phosphatase</fullName>
        <ecNumber evidence="2">3.1.3.18</ecNumber>
    </submittedName>
</protein>
<dbReference type="GO" id="GO:0008967">
    <property type="term" value="F:phosphoglycolate phosphatase activity"/>
    <property type="evidence" value="ECO:0007669"/>
    <property type="project" value="UniProtKB-EC"/>
</dbReference>